<dbReference type="InterPro" id="IPR011009">
    <property type="entry name" value="Kinase-like_dom_sf"/>
</dbReference>
<evidence type="ECO:0000256" key="5">
    <source>
        <dbReference type="ARBA" id="ARBA00047899"/>
    </source>
</evidence>
<keyword evidence="4 7" id="KW-0067">ATP-binding</keyword>
<evidence type="ECO:0000256" key="1">
    <source>
        <dbReference type="ARBA" id="ARBA00008874"/>
    </source>
</evidence>
<accession>A0A5K3EIT4</accession>
<dbReference type="GO" id="GO:0004674">
    <property type="term" value="F:protein serine/threonine kinase activity"/>
    <property type="evidence" value="ECO:0007669"/>
    <property type="project" value="UniProtKB-EC"/>
</dbReference>
<comment type="catalytic activity">
    <reaction evidence="5">
        <text>L-threonyl-[protein] + ATP = O-phospho-L-threonyl-[protein] + ADP + H(+)</text>
        <dbReference type="Rhea" id="RHEA:46608"/>
        <dbReference type="Rhea" id="RHEA-COMP:11060"/>
        <dbReference type="Rhea" id="RHEA-COMP:11605"/>
        <dbReference type="ChEBI" id="CHEBI:15378"/>
        <dbReference type="ChEBI" id="CHEBI:30013"/>
        <dbReference type="ChEBI" id="CHEBI:30616"/>
        <dbReference type="ChEBI" id="CHEBI:61977"/>
        <dbReference type="ChEBI" id="CHEBI:456216"/>
        <dbReference type="EC" id="2.7.11.1"/>
    </reaction>
</comment>
<feature type="domain" description="Protein kinase" evidence="9">
    <location>
        <begin position="229"/>
        <end position="482"/>
    </location>
</feature>
<protein>
    <recommendedName>
        <fullName evidence="2">non-specific serine/threonine protein kinase</fullName>
        <ecNumber evidence="2">2.7.11.1</ecNumber>
    </recommendedName>
</protein>
<evidence type="ECO:0000256" key="4">
    <source>
        <dbReference type="ARBA" id="ARBA00022840"/>
    </source>
</evidence>
<proteinExistence type="inferred from homology"/>
<keyword evidence="3 7" id="KW-0547">Nucleotide-binding</keyword>
<dbReference type="PANTHER" id="PTHR45832:SF22">
    <property type="entry name" value="SERINE_THREONINE-PROTEIN KINASE SAMKA-RELATED"/>
    <property type="match status" value="1"/>
</dbReference>
<dbReference type="PROSITE" id="PS50011">
    <property type="entry name" value="PROTEIN_KINASE_DOM"/>
    <property type="match status" value="1"/>
</dbReference>
<feature type="compositionally biased region" description="Polar residues" evidence="8">
    <location>
        <begin position="149"/>
        <end position="168"/>
    </location>
</feature>
<organism evidence="10">
    <name type="scientific">Mesocestoides corti</name>
    <name type="common">Flatworm</name>
    <dbReference type="NCBI Taxonomy" id="53468"/>
    <lineage>
        <taxon>Eukaryota</taxon>
        <taxon>Metazoa</taxon>
        <taxon>Spiralia</taxon>
        <taxon>Lophotrochozoa</taxon>
        <taxon>Platyhelminthes</taxon>
        <taxon>Cestoda</taxon>
        <taxon>Eucestoda</taxon>
        <taxon>Cyclophyllidea</taxon>
        <taxon>Mesocestoididae</taxon>
        <taxon>Mesocestoides</taxon>
    </lineage>
</organism>
<dbReference type="InterPro" id="IPR008271">
    <property type="entry name" value="Ser/Thr_kinase_AS"/>
</dbReference>
<sequence>MKPFSRFRQRWNEKQGNISEISMPTSVEKLIHVEFDPATGKFMGMPAYWQELISQANFSDEEQRNHPAEIINACQTHDNFIKQQEHNEKFLVASGSSLDDLDESDRKLSDLSGTENGKPGHSSTGSESSNVPDASSPQSLLAKVMTGSNFQKNQQSETSSPAEPTSGDTQKKTYKPLPVLKQPAEAPVVQNEKAKDAYVRRRNKKKMTDEEFFDALSKIISSGNPLDKYCLESVLGSGASGTVRRAHNKITNEPVAIKIMNLAKQPNRDLIISEIQVMEHTRHENIVNYVESYLLRDDGELWVVMEYLDGGPLTDVVTETVMETPLIAAVVKECLKAIHFLHEKNIIHRDIKSDNILLGKSGRVKLTDFGFCAQMGSRHSKRQTMVGTPYWMAPEVVNKAVKYGPKIDIWSLGIMIIEMLDGEPPYLNEPPLKAIYLIQTHERPEPKSTEVSPLMRDFLDKCLQVDPEKRASAAELLLHPFLKETKPLAGLCALIEAARRNLNKPV</sequence>
<dbReference type="Gene3D" id="3.90.810.10">
    <property type="entry name" value="CRIB domain"/>
    <property type="match status" value="1"/>
</dbReference>
<feature type="region of interest" description="Disordered" evidence="8">
    <location>
        <begin position="97"/>
        <end position="137"/>
    </location>
</feature>
<dbReference type="WBParaSite" id="MCU_000881-RA">
    <property type="protein sequence ID" value="MCU_000881-RA"/>
    <property type="gene ID" value="MCU_000881"/>
</dbReference>
<comment type="similarity">
    <text evidence="1">Belongs to the protein kinase superfamily. STE Ser/Thr protein kinase family. STE20 subfamily.</text>
</comment>
<dbReference type="GO" id="GO:0005524">
    <property type="term" value="F:ATP binding"/>
    <property type="evidence" value="ECO:0007669"/>
    <property type="project" value="UniProtKB-UniRule"/>
</dbReference>
<feature type="compositionally biased region" description="Polar residues" evidence="8">
    <location>
        <begin position="121"/>
        <end position="137"/>
    </location>
</feature>
<dbReference type="InterPro" id="IPR051931">
    <property type="entry name" value="PAK3-like"/>
</dbReference>
<dbReference type="EC" id="2.7.11.1" evidence="2"/>
<dbReference type="Pfam" id="PF00069">
    <property type="entry name" value="Pkinase"/>
    <property type="match status" value="1"/>
</dbReference>
<evidence type="ECO:0000313" key="10">
    <source>
        <dbReference type="WBParaSite" id="MCU_000881-RA"/>
    </source>
</evidence>
<comment type="catalytic activity">
    <reaction evidence="6">
        <text>L-seryl-[protein] + ATP = O-phospho-L-seryl-[protein] + ADP + H(+)</text>
        <dbReference type="Rhea" id="RHEA:17989"/>
        <dbReference type="Rhea" id="RHEA-COMP:9863"/>
        <dbReference type="Rhea" id="RHEA-COMP:11604"/>
        <dbReference type="ChEBI" id="CHEBI:15378"/>
        <dbReference type="ChEBI" id="CHEBI:29999"/>
        <dbReference type="ChEBI" id="CHEBI:30616"/>
        <dbReference type="ChEBI" id="CHEBI:83421"/>
        <dbReference type="ChEBI" id="CHEBI:456216"/>
        <dbReference type="EC" id="2.7.11.1"/>
    </reaction>
</comment>
<dbReference type="AlphaFoldDB" id="A0A5K3EIT4"/>
<dbReference type="InterPro" id="IPR036936">
    <property type="entry name" value="CRIB_dom_sf"/>
</dbReference>
<reference evidence="10" key="1">
    <citation type="submission" date="2019-11" db="UniProtKB">
        <authorList>
            <consortium name="WormBaseParasite"/>
        </authorList>
    </citation>
    <scope>IDENTIFICATION</scope>
</reference>
<dbReference type="FunFam" id="1.10.510.10:FF:000421">
    <property type="entry name" value="Serine/threonine-protein kinase PAK 6"/>
    <property type="match status" value="1"/>
</dbReference>
<evidence type="ECO:0000256" key="7">
    <source>
        <dbReference type="PROSITE-ProRule" id="PRU10141"/>
    </source>
</evidence>
<evidence type="ECO:0000259" key="9">
    <source>
        <dbReference type="PROSITE" id="PS50011"/>
    </source>
</evidence>
<dbReference type="SMART" id="SM00220">
    <property type="entry name" value="S_TKc"/>
    <property type="match status" value="1"/>
</dbReference>
<dbReference type="PROSITE" id="PS00108">
    <property type="entry name" value="PROTEIN_KINASE_ST"/>
    <property type="match status" value="1"/>
</dbReference>
<dbReference type="CDD" id="cd06614">
    <property type="entry name" value="STKc_PAK"/>
    <property type="match status" value="1"/>
</dbReference>
<dbReference type="SMART" id="SM00285">
    <property type="entry name" value="PBD"/>
    <property type="match status" value="1"/>
</dbReference>
<feature type="region of interest" description="Disordered" evidence="8">
    <location>
        <begin position="149"/>
        <end position="192"/>
    </location>
</feature>
<dbReference type="SUPFAM" id="SSF56112">
    <property type="entry name" value="Protein kinase-like (PK-like)"/>
    <property type="match status" value="1"/>
</dbReference>
<name>A0A5K3EIT4_MESCO</name>
<dbReference type="InterPro" id="IPR000719">
    <property type="entry name" value="Prot_kinase_dom"/>
</dbReference>
<dbReference type="InterPro" id="IPR000095">
    <property type="entry name" value="CRIB_dom"/>
</dbReference>
<evidence type="ECO:0000256" key="8">
    <source>
        <dbReference type="SAM" id="MobiDB-lite"/>
    </source>
</evidence>
<evidence type="ECO:0000256" key="6">
    <source>
        <dbReference type="ARBA" id="ARBA00048679"/>
    </source>
</evidence>
<dbReference type="Gene3D" id="1.10.510.10">
    <property type="entry name" value="Transferase(Phosphotransferase) domain 1"/>
    <property type="match status" value="1"/>
</dbReference>
<dbReference type="InterPro" id="IPR017441">
    <property type="entry name" value="Protein_kinase_ATP_BS"/>
</dbReference>
<dbReference type="Gene3D" id="3.30.200.20">
    <property type="entry name" value="Phosphorylase Kinase, domain 1"/>
    <property type="match status" value="1"/>
</dbReference>
<dbReference type="PROSITE" id="PS00107">
    <property type="entry name" value="PROTEIN_KINASE_ATP"/>
    <property type="match status" value="1"/>
</dbReference>
<dbReference type="PANTHER" id="PTHR45832">
    <property type="entry name" value="SERINE/THREONINE-PROTEIN KINASE SAMKA-RELATED-RELATED"/>
    <property type="match status" value="1"/>
</dbReference>
<evidence type="ECO:0000256" key="2">
    <source>
        <dbReference type="ARBA" id="ARBA00012513"/>
    </source>
</evidence>
<evidence type="ECO:0000256" key="3">
    <source>
        <dbReference type="ARBA" id="ARBA00022741"/>
    </source>
</evidence>
<feature type="binding site" evidence="7">
    <location>
        <position position="258"/>
    </location>
    <ligand>
        <name>ATP</name>
        <dbReference type="ChEBI" id="CHEBI:30616"/>
    </ligand>
</feature>
<dbReference type="Pfam" id="PF00786">
    <property type="entry name" value="PBD"/>
    <property type="match status" value="1"/>
</dbReference>